<dbReference type="InterPro" id="IPR006734">
    <property type="entry name" value="PLATZ"/>
</dbReference>
<evidence type="ECO:0000256" key="1">
    <source>
        <dbReference type="SAM" id="MobiDB-lite"/>
    </source>
</evidence>
<gene>
    <name evidence="2" type="ORF">MtrunA17_Chr5g0434331</name>
</gene>
<sequence length="207" mass="24168">MQCMEYPYRAFFLPLAVLNKIQSFVFLMARLDEQVAQPEVHQPKWLQDFLGKKFFRACSAHSDRRNELNIYCINCKESACQYGLSSGFHHDHRILKIYKYMHRDVVCQTAMQTYINCSKIKQYKCNNRQVLHRLPRCGSTLDDTSSCSFGSRNSNGANSYQYCSIACKYKDMSRKSEDSIPTRESQGETSEPQKRKRKGTPHRAPFF</sequence>
<evidence type="ECO:0000313" key="2">
    <source>
        <dbReference type="EMBL" id="RHN56887.1"/>
    </source>
</evidence>
<name>A0A396I219_MEDTR</name>
<dbReference type="Gramene" id="rna32351">
    <property type="protein sequence ID" value="RHN56887.1"/>
    <property type="gene ID" value="gene32351"/>
</dbReference>
<proteinExistence type="predicted"/>
<comment type="caution">
    <text evidence="2">The sequence shown here is derived from an EMBL/GenBank/DDBJ whole genome shotgun (WGS) entry which is preliminary data.</text>
</comment>
<evidence type="ECO:0000313" key="3">
    <source>
        <dbReference type="Proteomes" id="UP000265566"/>
    </source>
</evidence>
<dbReference type="PANTHER" id="PTHR31065">
    <property type="entry name" value="PLATZ TRANSCRIPTION FACTOR FAMILY PROTEIN"/>
    <property type="match status" value="1"/>
</dbReference>
<dbReference type="PANTHER" id="PTHR31065:SF9">
    <property type="entry name" value="TRANSCRIPTION FACTOR FAMILY PROTEIN, PUTATIVE-RELATED"/>
    <property type="match status" value="1"/>
</dbReference>
<reference evidence="3" key="1">
    <citation type="journal article" date="2018" name="Nat. Plants">
        <title>Whole-genome landscape of Medicago truncatula symbiotic genes.</title>
        <authorList>
            <person name="Pecrix Y."/>
            <person name="Staton S.E."/>
            <person name="Sallet E."/>
            <person name="Lelandais-Briere C."/>
            <person name="Moreau S."/>
            <person name="Carrere S."/>
            <person name="Blein T."/>
            <person name="Jardinaud M.F."/>
            <person name="Latrasse D."/>
            <person name="Zouine M."/>
            <person name="Zahm M."/>
            <person name="Kreplak J."/>
            <person name="Mayjonade B."/>
            <person name="Satge C."/>
            <person name="Perez M."/>
            <person name="Cauet S."/>
            <person name="Marande W."/>
            <person name="Chantry-Darmon C."/>
            <person name="Lopez-Roques C."/>
            <person name="Bouchez O."/>
            <person name="Berard A."/>
            <person name="Debelle F."/>
            <person name="Munos S."/>
            <person name="Bendahmane A."/>
            <person name="Berges H."/>
            <person name="Niebel A."/>
            <person name="Buitink J."/>
            <person name="Frugier F."/>
            <person name="Benhamed M."/>
            <person name="Crespi M."/>
            <person name="Gouzy J."/>
            <person name="Gamas P."/>
        </authorList>
    </citation>
    <scope>NUCLEOTIDE SEQUENCE [LARGE SCALE GENOMIC DNA]</scope>
    <source>
        <strain evidence="3">cv. Jemalong A17</strain>
    </source>
</reference>
<dbReference type="SUPFAM" id="SSF57845">
    <property type="entry name" value="B-box zinc-binding domain"/>
    <property type="match status" value="1"/>
</dbReference>
<organism evidence="2 3">
    <name type="scientific">Medicago truncatula</name>
    <name type="common">Barrel medic</name>
    <name type="synonym">Medicago tribuloides</name>
    <dbReference type="NCBI Taxonomy" id="3880"/>
    <lineage>
        <taxon>Eukaryota</taxon>
        <taxon>Viridiplantae</taxon>
        <taxon>Streptophyta</taxon>
        <taxon>Embryophyta</taxon>
        <taxon>Tracheophyta</taxon>
        <taxon>Spermatophyta</taxon>
        <taxon>Magnoliopsida</taxon>
        <taxon>eudicotyledons</taxon>
        <taxon>Gunneridae</taxon>
        <taxon>Pentapetalae</taxon>
        <taxon>rosids</taxon>
        <taxon>fabids</taxon>
        <taxon>Fabales</taxon>
        <taxon>Fabaceae</taxon>
        <taxon>Papilionoideae</taxon>
        <taxon>50 kb inversion clade</taxon>
        <taxon>NPAAA clade</taxon>
        <taxon>Hologalegina</taxon>
        <taxon>IRL clade</taxon>
        <taxon>Trifolieae</taxon>
        <taxon>Medicago</taxon>
    </lineage>
</organism>
<dbReference type="AlphaFoldDB" id="A0A396I219"/>
<feature type="region of interest" description="Disordered" evidence="1">
    <location>
        <begin position="173"/>
        <end position="207"/>
    </location>
</feature>
<dbReference type="Proteomes" id="UP000265566">
    <property type="component" value="Chromosome 5"/>
</dbReference>
<dbReference type="Pfam" id="PF04640">
    <property type="entry name" value="PLATZ"/>
    <property type="match status" value="1"/>
</dbReference>
<dbReference type="CDD" id="cd19756">
    <property type="entry name" value="Bbox2"/>
    <property type="match status" value="1"/>
</dbReference>
<accession>A0A396I219</accession>
<dbReference type="EMBL" id="PSQE01000005">
    <property type="protein sequence ID" value="RHN56887.1"/>
    <property type="molecule type" value="Genomic_DNA"/>
</dbReference>
<protein>
    <submittedName>
        <fullName evidence="2">Putative transcription factor interactor and regulator Znf-B family</fullName>
    </submittedName>
</protein>